<accession>A0A1G5MEP8</accession>
<feature type="transmembrane region" description="Helical" evidence="12">
    <location>
        <begin position="156"/>
        <end position="178"/>
    </location>
</feature>
<evidence type="ECO:0000256" key="2">
    <source>
        <dbReference type="ARBA" id="ARBA00004141"/>
    </source>
</evidence>
<keyword evidence="9 12" id="KW-1133">Transmembrane helix</keyword>
<evidence type="ECO:0000256" key="12">
    <source>
        <dbReference type="SAM" id="Phobius"/>
    </source>
</evidence>
<evidence type="ECO:0000313" key="14">
    <source>
        <dbReference type="EMBL" id="SCZ23603.1"/>
    </source>
</evidence>
<evidence type="ECO:0000256" key="8">
    <source>
        <dbReference type="ARBA" id="ARBA00022833"/>
    </source>
</evidence>
<dbReference type="GO" id="GO:0008237">
    <property type="term" value="F:metallopeptidase activity"/>
    <property type="evidence" value="ECO:0007669"/>
    <property type="project" value="UniProtKB-KW"/>
</dbReference>
<feature type="transmembrane region" description="Helical" evidence="12">
    <location>
        <begin position="109"/>
        <end position="130"/>
    </location>
</feature>
<dbReference type="GO" id="GO:0046872">
    <property type="term" value="F:metal ion binding"/>
    <property type="evidence" value="ECO:0007669"/>
    <property type="project" value="UniProtKB-KW"/>
</dbReference>
<gene>
    <name evidence="14" type="ORF">SAMN03080610_00567</name>
</gene>
<keyword evidence="10" id="KW-0482">Metalloprotease</keyword>
<comment type="cofactor">
    <cofactor evidence="1">
        <name>Zn(2+)</name>
        <dbReference type="ChEBI" id="CHEBI:29105"/>
    </cofactor>
</comment>
<dbReference type="Proteomes" id="UP000199347">
    <property type="component" value="Unassembled WGS sequence"/>
</dbReference>
<evidence type="ECO:0000256" key="9">
    <source>
        <dbReference type="ARBA" id="ARBA00022989"/>
    </source>
</evidence>
<keyword evidence="6" id="KW-0479">Metal-binding</keyword>
<dbReference type="PANTHER" id="PTHR39188">
    <property type="entry name" value="MEMBRANE-ASSOCIATED ZINC METALLOPROTEASE M50B"/>
    <property type="match status" value="1"/>
</dbReference>
<keyword evidence="5 12" id="KW-0812">Transmembrane</keyword>
<dbReference type="PANTHER" id="PTHR39188:SF3">
    <property type="entry name" value="STAGE IV SPORULATION PROTEIN FB"/>
    <property type="match status" value="1"/>
</dbReference>
<evidence type="ECO:0000256" key="11">
    <source>
        <dbReference type="ARBA" id="ARBA00023136"/>
    </source>
</evidence>
<evidence type="ECO:0000256" key="10">
    <source>
        <dbReference type="ARBA" id="ARBA00023049"/>
    </source>
</evidence>
<evidence type="ECO:0000313" key="15">
    <source>
        <dbReference type="Proteomes" id="UP000199347"/>
    </source>
</evidence>
<dbReference type="AlphaFoldDB" id="A0A1G5MEP8"/>
<proteinExistence type="inferred from homology"/>
<evidence type="ECO:0000256" key="3">
    <source>
        <dbReference type="ARBA" id="ARBA00007931"/>
    </source>
</evidence>
<keyword evidence="8" id="KW-0862">Zinc</keyword>
<comment type="subcellular location">
    <subcellularLocation>
        <location evidence="2">Membrane</location>
        <topology evidence="2">Multi-pass membrane protein</topology>
    </subcellularLocation>
</comment>
<dbReference type="RefSeq" id="WP_092809347.1">
    <property type="nucleotide sequence ID" value="NZ_FMVW01000001.1"/>
</dbReference>
<keyword evidence="11 12" id="KW-0472">Membrane</keyword>
<feature type="transmembrane region" description="Helical" evidence="12">
    <location>
        <begin position="25"/>
        <end position="44"/>
    </location>
</feature>
<keyword evidence="7" id="KW-0378">Hydrolase</keyword>
<keyword evidence="15" id="KW-1185">Reference proteome</keyword>
<name>A0A1G5MEP8_AFIMA</name>
<dbReference type="GO" id="GO:0016020">
    <property type="term" value="C:membrane"/>
    <property type="evidence" value="ECO:0007669"/>
    <property type="project" value="UniProtKB-SubCell"/>
</dbReference>
<evidence type="ECO:0000256" key="6">
    <source>
        <dbReference type="ARBA" id="ARBA00022723"/>
    </source>
</evidence>
<sequence>MTTGGANAAEGPFAFRLKLPAGVEAWIYPSALVVAVVFSALVAYHHAHQPVALAIILLVGLVLSDLAHELSHLITARGFGLACNRIVLSVDGAFVFLEEPKSRRSIIAIAFAGPAANLVIAGVAFAIWGLSPSAPVQHLPGFATPLPASPTLAHEAAFFLGLFNLAFGLANLAPAVPTDGGVILWSALPRRVSERTARLIVSALGLVFAVVSTVVLIASVLAMVPLYLPPSFGDNFREFRRAWRMAPAEGGA</sequence>
<dbReference type="GO" id="GO:0006508">
    <property type="term" value="P:proteolysis"/>
    <property type="evidence" value="ECO:0007669"/>
    <property type="project" value="UniProtKB-KW"/>
</dbReference>
<reference evidence="14 15" key="1">
    <citation type="submission" date="2016-10" db="EMBL/GenBank/DDBJ databases">
        <authorList>
            <person name="de Groot N.N."/>
        </authorList>
    </citation>
    <scope>NUCLEOTIDE SEQUENCE [LARGE SCALE GENOMIC DNA]</scope>
    <source>
        <strain evidence="14 15">DSM 2698</strain>
    </source>
</reference>
<dbReference type="Pfam" id="PF02163">
    <property type="entry name" value="Peptidase_M50"/>
    <property type="match status" value="1"/>
</dbReference>
<comment type="similarity">
    <text evidence="3">Belongs to the peptidase M50B family.</text>
</comment>
<dbReference type="InterPro" id="IPR008915">
    <property type="entry name" value="Peptidase_M50"/>
</dbReference>
<feature type="transmembrane region" description="Helical" evidence="12">
    <location>
        <begin position="51"/>
        <end position="68"/>
    </location>
</feature>
<organism evidence="14 15">
    <name type="scientific">Afifella marina DSM 2698</name>
    <dbReference type="NCBI Taxonomy" id="1120955"/>
    <lineage>
        <taxon>Bacteria</taxon>
        <taxon>Pseudomonadati</taxon>
        <taxon>Pseudomonadota</taxon>
        <taxon>Alphaproteobacteria</taxon>
        <taxon>Hyphomicrobiales</taxon>
        <taxon>Afifellaceae</taxon>
        <taxon>Afifella</taxon>
    </lineage>
</organism>
<evidence type="ECO:0000256" key="7">
    <source>
        <dbReference type="ARBA" id="ARBA00022801"/>
    </source>
</evidence>
<keyword evidence="4 14" id="KW-0645">Protease</keyword>
<evidence type="ECO:0000256" key="5">
    <source>
        <dbReference type="ARBA" id="ARBA00022692"/>
    </source>
</evidence>
<feature type="transmembrane region" description="Helical" evidence="12">
    <location>
        <begin position="74"/>
        <end position="97"/>
    </location>
</feature>
<feature type="transmembrane region" description="Helical" evidence="12">
    <location>
        <begin position="199"/>
        <end position="228"/>
    </location>
</feature>
<evidence type="ECO:0000256" key="4">
    <source>
        <dbReference type="ARBA" id="ARBA00022670"/>
    </source>
</evidence>
<evidence type="ECO:0000259" key="13">
    <source>
        <dbReference type="Pfam" id="PF02163"/>
    </source>
</evidence>
<dbReference type="STRING" id="1120955.SAMN03080610_00567"/>
<feature type="domain" description="Peptidase M50" evidence="13">
    <location>
        <begin position="57"/>
        <end position="211"/>
    </location>
</feature>
<protein>
    <submittedName>
        <fullName evidence="14">Zn-dependent protease (Includes SpoIVFB)</fullName>
    </submittedName>
</protein>
<evidence type="ECO:0000256" key="1">
    <source>
        <dbReference type="ARBA" id="ARBA00001947"/>
    </source>
</evidence>
<dbReference type="OrthoDB" id="9781963at2"/>
<dbReference type="EMBL" id="FMVW01000001">
    <property type="protein sequence ID" value="SCZ23603.1"/>
    <property type="molecule type" value="Genomic_DNA"/>
</dbReference>